<evidence type="ECO:0000313" key="17">
    <source>
        <dbReference type="Proteomes" id="UP000255233"/>
    </source>
</evidence>
<dbReference type="Gene3D" id="3.90.79.10">
    <property type="entry name" value="Nucleoside Triphosphate Pyrophosphohydrolase"/>
    <property type="match status" value="1"/>
</dbReference>
<dbReference type="InterPro" id="IPR023170">
    <property type="entry name" value="HhH_base_excis_C"/>
</dbReference>
<keyword evidence="17" id="KW-1185">Reference proteome</keyword>
<protein>
    <recommendedName>
        <fullName evidence="5 14">Adenine DNA glycosylase</fullName>
        <ecNumber evidence="4 14">3.2.2.31</ecNumber>
    </recommendedName>
</protein>
<dbReference type="OrthoDB" id="9802365at2"/>
<dbReference type="Proteomes" id="UP000255233">
    <property type="component" value="Unassembled WGS sequence"/>
</dbReference>
<dbReference type="InterPro" id="IPR015797">
    <property type="entry name" value="NUDIX_hydrolase-like_dom_sf"/>
</dbReference>
<evidence type="ECO:0000259" key="15">
    <source>
        <dbReference type="SMART" id="SM00478"/>
    </source>
</evidence>
<dbReference type="GO" id="GO:0034039">
    <property type="term" value="F:8-oxo-7,8-dihydroguanine DNA N-glycosylase activity"/>
    <property type="evidence" value="ECO:0007669"/>
    <property type="project" value="TreeGrafter"/>
</dbReference>
<dbReference type="STRING" id="880526.GCA_000427365_01983"/>
<dbReference type="GO" id="GO:0046872">
    <property type="term" value="F:metal ion binding"/>
    <property type="evidence" value="ECO:0007669"/>
    <property type="project" value="UniProtKB-UniRule"/>
</dbReference>
<evidence type="ECO:0000256" key="3">
    <source>
        <dbReference type="ARBA" id="ARBA00008343"/>
    </source>
</evidence>
<evidence type="ECO:0000256" key="9">
    <source>
        <dbReference type="ARBA" id="ARBA00022801"/>
    </source>
</evidence>
<dbReference type="SMART" id="SM00525">
    <property type="entry name" value="FES"/>
    <property type="match status" value="1"/>
</dbReference>
<dbReference type="InterPro" id="IPR003651">
    <property type="entry name" value="Endonuclease3_FeS-loop_motif"/>
</dbReference>
<evidence type="ECO:0000256" key="14">
    <source>
        <dbReference type="RuleBase" id="RU365096"/>
    </source>
</evidence>
<evidence type="ECO:0000256" key="7">
    <source>
        <dbReference type="ARBA" id="ARBA00022723"/>
    </source>
</evidence>
<dbReference type="Gene3D" id="1.10.340.30">
    <property type="entry name" value="Hypothetical protein, domain 2"/>
    <property type="match status" value="1"/>
</dbReference>
<dbReference type="AlphaFoldDB" id="A0A379MSU9"/>
<dbReference type="NCBIfam" id="TIGR01084">
    <property type="entry name" value="mutY"/>
    <property type="match status" value="1"/>
</dbReference>
<keyword evidence="11" id="KW-0411">Iron-sulfur</keyword>
<dbReference type="InterPro" id="IPR029119">
    <property type="entry name" value="MutY_C"/>
</dbReference>
<dbReference type="EMBL" id="UGVL01000001">
    <property type="protein sequence ID" value="SUE34605.1"/>
    <property type="molecule type" value="Genomic_DNA"/>
</dbReference>
<dbReference type="SUPFAM" id="SSF48150">
    <property type="entry name" value="DNA-glycosylase"/>
    <property type="match status" value="1"/>
</dbReference>
<dbReference type="GO" id="GO:0006298">
    <property type="term" value="P:mismatch repair"/>
    <property type="evidence" value="ECO:0007669"/>
    <property type="project" value="TreeGrafter"/>
</dbReference>
<keyword evidence="10 14" id="KW-0408">Iron</keyword>
<comment type="cofactor">
    <cofactor evidence="14">
        <name>[4Fe-4S] cluster</name>
        <dbReference type="ChEBI" id="CHEBI:49883"/>
    </cofactor>
    <text evidence="14">Binds 1 [4Fe-4S] cluster.</text>
</comment>
<dbReference type="Pfam" id="PF00730">
    <property type="entry name" value="HhH-GPD"/>
    <property type="match status" value="1"/>
</dbReference>
<dbReference type="Pfam" id="PF10576">
    <property type="entry name" value="EndIII_4Fe-2S"/>
    <property type="match status" value="1"/>
</dbReference>
<evidence type="ECO:0000256" key="13">
    <source>
        <dbReference type="ARBA" id="ARBA00023295"/>
    </source>
</evidence>
<dbReference type="InterPro" id="IPR003265">
    <property type="entry name" value="HhH-GPD_domain"/>
</dbReference>
<keyword evidence="8 14" id="KW-0227">DNA damage</keyword>
<evidence type="ECO:0000256" key="10">
    <source>
        <dbReference type="ARBA" id="ARBA00023004"/>
    </source>
</evidence>
<dbReference type="InterPro" id="IPR011257">
    <property type="entry name" value="DNA_glycosylase"/>
</dbReference>
<evidence type="ECO:0000256" key="4">
    <source>
        <dbReference type="ARBA" id="ARBA00012045"/>
    </source>
</evidence>
<comment type="catalytic activity">
    <reaction evidence="1 14">
        <text>Hydrolyzes free adenine bases from 7,8-dihydro-8-oxoguanine:adenine mismatched double-stranded DNA, leaving an apurinic site.</text>
        <dbReference type="EC" id="3.2.2.31"/>
    </reaction>
</comment>
<dbReference type="PANTHER" id="PTHR42944:SF1">
    <property type="entry name" value="ADENINE DNA GLYCOSYLASE"/>
    <property type="match status" value="1"/>
</dbReference>
<keyword evidence="9 16" id="KW-0378">Hydrolase</keyword>
<organism evidence="16 17">
    <name type="scientific">Rikenella microfusus</name>
    <dbReference type="NCBI Taxonomy" id="28139"/>
    <lineage>
        <taxon>Bacteria</taxon>
        <taxon>Pseudomonadati</taxon>
        <taxon>Bacteroidota</taxon>
        <taxon>Bacteroidia</taxon>
        <taxon>Bacteroidales</taxon>
        <taxon>Rikenellaceae</taxon>
        <taxon>Rikenella</taxon>
    </lineage>
</organism>
<dbReference type="GO" id="GO:0035485">
    <property type="term" value="F:adenine/guanine mispair binding"/>
    <property type="evidence" value="ECO:0007669"/>
    <property type="project" value="TreeGrafter"/>
</dbReference>
<keyword evidence="12" id="KW-0234">DNA repair</keyword>
<dbReference type="FunFam" id="1.10.340.30:FF:000002">
    <property type="entry name" value="Adenine DNA glycosylase"/>
    <property type="match status" value="1"/>
</dbReference>
<dbReference type="SMART" id="SM00478">
    <property type="entry name" value="ENDO3c"/>
    <property type="match status" value="1"/>
</dbReference>
<dbReference type="GO" id="GO:0000701">
    <property type="term" value="F:purine-specific mismatch base pair DNA N-glycosylase activity"/>
    <property type="evidence" value="ECO:0007669"/>
    <property type="project" value="UniProtKB-EC"/>
</dbReference>
<dbReference type="Pfam" id="PF14815">
    <property type="entry name" value="NUDIX_4"/>
    <property type="match status" value="1"/>
</dbReference>
<sequence>MDFAALTDWYDHNHRRLPWRETRDPYRIWLSEVILQQTRVAQGLDYYDRFVGRFPSVADLAAADEDEVLKLWQGLGYYSRARNLHAAARQVVERHGGIFPTAYADVRALKGIGDYTAAAVVSFSADAPYPVVDGNVYRVLSRLLDIDTPIDTTAGKKEFAEAAFALLAEYLVRKGHRGAGLYNQAVMELGALVCTPRSPQCAACPLAGGCLALKRGTVGERPVKRGKTAQTPRFFHYLHITDEHGRTAIRRREGNDIWKGLYEFPLVETPTGAEFGTLPLPFADFVWQGSVRMPKHVLSHRIIHAVFHRITVTDLTALSLPDDWRVIPSGRLGDYAVSRLTELYLTRDR</sequence>
<evidence type="ECO:0000256" key="8">
    <source>
        <dbReference type="ARBA" id="ARBA00022763"/>
    </source>
</evidence>
<proteinExistence type="inferred from homology"/>
<accession>A0A379MSU9</accession>
<dbReference type="RefSeq" id="WP_027291552.1">
    <property type="nucleotide sequence ID" value="NZ_UGVL01000001.1"/>
</dbReference>
<dbReference type="PANTHER" id="PTHR42944">
    <property type="entry name" value="ADENINE DNA GLYCOSYLASE"/>
    <property type="match status" value="1"/>
</dbReference>
<keyword evidence="6" id="KW-0004">4Fe-4S</keyword>
<dbReference type="GO" id="GO:0032357">
    <property type="term" value="F:oxidized purine DNA binding"/>
    <property type="evidence" value="ECO:0007669"/>
    <property type="project" value="TreeGrafter"/>
</dbReference>
<comment type="similarity">
    <text evidence="3 14">Belongs to the Nth/MutY family.</text>
</comment>
<dbReference type="CDD" id="cd00056">
    <property type="entry name" value="ENDO3c"/>
    <property type="match status" value="1"/>
</dbReference>
<feature type="domain" description="HhH-GPD" evidence="15">
    <location>
        <begin position="34"/>
        <end position="192"/>
    </location>
</feature>
<evidence type="ECO:0000256" key="5">
    <source>
        <dbReference type="ARBA" id="ARBA00022023"/>
    </source>
</evidence>
<reference evidence="16 17" key="1">
    <citation type="submission" date="2018-06" db="EMBL/GenBank/DDBJ databases">
        <authorList>
            <consortium name="Pathogen Informatics"/>
            <person name="Doyle S."/>
        </authorList>
    </citation>
    <scope>NUCLEOTIDE SEQUENCE [LARGE SCALE GENOMIC DNA]</scope>
    <source>
        <strain evidence="16 17">NCTC11190</strain>
    </source>
</reference>
<dbReference type="CDD" id="cd03431">
    <property type="entry name" value="NUDIX_DNA_Glycosylase_C-MutY"/>
    <property type="match status" value="1"/>
</dbReference>
<keyword evidence="7" id="KW-0479">Metal-binding</keyword>
<evidence type="ECO:0000256" key="1">
    <source>
        <dbReference type="ARBA" id="ARBA00000843"/>
    </source>
</evidence>
<dbReference type="GO" id="GO:0006284">
    <property type="term" value="P:base-excision repair"/>
    <property type="evidence" value="ECO:0007669"/>
    <property type="project" value="UniProtKB-UniRule"/>
</dbReference>
<gene>
    <name evidence="16" type="primary">mutY</name>
    <name evidence="16" type="ORF">NCTC11190_01837</name>
</gene>
<dbReference type="EC" id="3.2.2.31" evidence="4 14"/>
<dbReference type="GO" id="GO:0051539">
    <property type="term" value="F:4 iron, 4 sulfur cluster binding"/>
    <property type="evidence" value="ECO:0007669"/>
    <property type="project" value="UniProtKB-UniRule"/>
</dbReference>
<comment type="function">
    <text evidence="2">Adenine glycosylase active on G-A mispairs. MutY also corrects error-prone DNA synthesis past GO lesions which are due to the oxidatively damaged form of guanine: 7,8-dihydro-8-oxoguanine (8-oxo-dGTP).</text>
</comment>
<evidence type="ECO:0000256" key="2">
    <source>
        <dbReference type="ARBA" id="ARBA00002933"/>
    </source>
</evidence>
<name>A0A379MSU9_9BACT</name>
<dbReference type="InterPro" id="IPR005760">
    <property type="entry name" value="A/G_AdeGlyc_MutY"/>
</dbReference>
<evidence type="ECO:0000313" key="16">
    <source>
        <dbReference type="EMBL" id="SUE34605.1"/>
    </source>
</evidence>
<keyword evidence="13 14" id="KW-0326">Glycosidase</keyword>
<evidence type="ECO:0000256" key="6">
    <source>
        <dbReference type="ARBA" id="ARBA00022485"/>
    </source>
</evidence>
<dbReference type="SUPFAM" id="SSF55811">
    <property type="entry name" value="Nudix"/>
    <property type="match status" value="1"/>
</dbReference>
<dbReference type="InterPro" id="IPR044298">
    <property type="entry name" value="MIG/MutY"/>
</dbReference>
<evidence type="ECO:0000256" key="11">
    <source>
        <dbReference type="ARBA" id="ARBA00023014"/>
    </source>
</evidence>
<dbReference type="Gene3D" id="1.10.1670.10">
    <property type="entry name" value="Helix-hairpin-Helix base-excision DNA repair enzymes (C-terminal)"/>
    <property type="match status" value="1"/>
</dbReference>
<evidence type="ECO:0000256" key="12">
    <source>
        <dbReference type="ARBA" id="ARBA00023204"/>
    </source>
</evidence>